<name>H1XS39_CALAY</name>
<dbReference type="RefSeq" id="WP_006927131.1">
    <property type="nucleotide sequence ID" value="NZ_CM001402.1"/>
</dbReference>
<dbReference type="PANTHER" id="PTHR33393:SF12">
    <property type="entry name" value="CAPSULE BIOSYNTHESIS PROTEIN CAPA"/>
    <property type="match status" value="1"/>
</dbReference>
<dbReference type="PANTHER" id="PTHR33393">
    <property type="entry name" value="POLYGLUTAMINE SYNTHESIS ACCESSORY PROTEIN RV0574C-RELATED"/>
    <property type="match status" value="1"/>
</dbReference>
<evidence type="ECO:0000313" key="3">
    <source>
        <dbReference type="EMBL" id="EHO40203.1"/>
    </source>
</evidence>
<dbReference type="InterPro" id="IPR019079">
    <property type="entry name" value="Capsule_synth_CapA"/>
</dbReference>
<dbReference type="EMBL" id="CM001402">
    <property type="protein sequence ID" value="EHO40203.1"/>
    <property type="molecule type" value="Genomic_DNA"/>
</dbReference>
<comment type="similarity">
    <text evidence="1">Belongs to the CapA family.</text>
</comment>
<dbReference type="InterPro" id="IPR029052">
    <property type="entry name" value="Metallo-depent_PP-like"/>
</dbReference>
<dbReference type="InParanoid" id="H1XS39"/>
<gene>
    <name evidence="3" type="ORF">Calab_0560</name>
</gene>
<keyword evidence="4" id="KW-1185">Reference proteome</keyword>
<dbReference type="eggNOG" id="COG2843">
    <property type="taxonomic scope" value="Bacteria"/>
</dbReference>
<dbReference type="AlphaFoldDB" id="H1XS39"/>
<proteinExistence type="inferred from homology"/>
<organism evidence="3 4">
    <name type="scientific">Caldithrix abyssi DSM 13497</name>
    <dbReference type="NCBI Taxonomy" id="880073"/>
    <lineage>
        <taxon>Bacteria</taxon>
        <taxon>Pseudomonadati</taxon>
        <taxon>Calditrichota</taxon>
        <taxon>Calditrichia</taxon>
        <taxon>Calditrichales</taxon>
        <taxon>Calditrichaceae</taxon>
        <taxon>Caldithrix</taxon>
    </lineage>
</organism>
<sequence>MSLILMGDIAINGLFLLRKEEDNKKRIEKIAHLFCRNLGIIANFEVPIIGNKNNFDFNKDKHFYTYTHVVKTILPLLQIKVVSLANNHIYDCGLSGVKKTIDVLDDLNILHTGAGIKSEHVEPAIFDLNNKSIAVLAYVDKSTHPSVRNNDNFFINYIYLDKITKDIREVRKKADIVVISLHWGKDYSNFFTKKQQELAHAIIDRGADVIMGHHPHTIQPYEIYKGKPIFYSLGQLCFGDFYWEGELRALKRKTKVGMIVKLDVNDLKNFSIILTKEHKGNYISILDCNVKRKFAILSFLNKLKINYSFFNWVLNVKESYIDRIYEYFFGYYRNPLKQLFNIKNFRKIKFLIRDYKGYE</sequence>
<dbReference type="HOGENOM" id="CLU_038823_2_1_0"/>
<dbReference type="CDD" id="cd07381">
    <property type="entry name" value="MPP_CapA"/>
    <property type="match status" value="1"/>
</dbReference>
<reference evidence="3 4" key="1">
    <citation type="submission" date="2011-09" db="EMBL/GenBank/DDBJ databases">
        <title>The permanent draft genome of Caldithrix abyssi DSM 13497.</title>
        <authorList>
            <consortium name="US DOE Joint Genome Institute (JGI-PGF)"/>
            <person name="Lucas S."/>
            <person name="Han J."/>
            <person name="Lapidus A."/>
            <person name="Bruce D."/>
            <person name="Goodwin L."/>
            <person name="Pitluck S."/>
            <person name="Peters L."/>
            <person name="Kyrpides N."/>
            <person name="Mavromatis K."/>
            <person name="Ivanova N."/>
            <person name="Mikhailova N."/>
            <person name="Chertkov O."/>
            <person name="Detter J.C."/>
            <person name="Tapia R."/>
            <person name="Han C."/>
            <person name="Land M."/>
            <person name="Hauser L."/>
            <person name="Markowitz V."/>
            <person name="Cheng J.-F."/>
            <person name="Hugenholtz P."/>
            <person name="Woyke T."/>
            <person name="Wu D."/>
            <person name="Spring S."/>
            <person name="Brambilla E."/>
            <person name="Klenk H.-P."/>
            <person name="Eisen J.A."/>
        </authorList>
    </citation>
    <scope>NUCLEOTIDE SEQUENCE [LARGE SCALE GENOMIC DNA]</scope>
    <source>
        <strain evidence="3 4">DSM 13497</strain>
    </source>
</reference>
<dbReference type="SMART" id="SM00854">
    <property type="entry name" value="PGA_cap"/>
    <property type="match status" value="1"/>
</dbReference>
<evidence type="ECO:0000259" key="2">
    <source>
        <dbReference type="SMART" id="SM00854"/>
    </source>
</evidence>
<dbReference type="SUPFAM" id="SSF56300">
    <property type="entry name" value="Metallo-dependent phosphatases"/>
    <property type="match status" value="1"/>
</dbReference>
<dbReference type="STRING" id="880073.Cabys_3394"/>
<protein>
    <submittedName>
        <fullName evidence="3">Capsule synthesis protein, CapA</fullName>
    </submittedName>
</protein>
<dbReference type="Gene3D" id="3.60.21.10">
    <property type="match status" value="1"/>
</dbReference>
<dbReference type="InterPro" id="IPR052169">
    <property type="entry name" value="CW_Biosynth-Accessory"/>
</dbReference>
<dbReference type="Pfam" id="PF09587">
    <property type="entry name" value="PGA_cap"/>
    <property type="match status" value="1"/>
</dbReference>
<accession>H1XS39</accession>
<evidence type="ECO:0000256" key="1">
    <source>
        <dbReference type="ARBA" id="ARBA00005662"/>
    </source>
</evidence>
<evidence type="ECO:0000313" key="4">
    <source>
        <dbReference type="Proteomes" id="UP000004671"/>
    </source>
</evidence>
<dbReference type="Proteomes" id="UP000004671">
    <property type="component" value="Chromosome"/>
</dbReference>
<feature type="domain" description="Capsule synthesis protein CapA" evidence="2">
    <location>
        <begin position="2"/>
        <end position="240"/>
    </location>
</feature>
<dbReference type="PaxDb" id="880073-Calab_0560"/>
<dbReference type="OrthoDB" id="9810906at2"/>